<dbReference type="STRING" id="56780.SYN_01433"/>
<protein>
    <submittedName>
        <fullName evidence="2">Hypothetical membrane protein</fullName>
    </submittedName>
</protein>
<name>Q2LQ24_SYNAS</name>
<evidence type="ECO:0000313" key="3">
    <source>
        <dbReference type="Proteomes" id="UP000001933"/>
    </source>
</evidence>
<feature type="transmembrane region" description="Helical" evidence="1">
    <location>
        <begin position="7"/>
        <end position="28"/>
    </location>
</feature>
<keyword evidence="1" id="KW-1133">Transmembrane helix</keyword>
<dbReference type="HOGENOM" id="CLU_2866171_0_0_7"/>
<gene>
    <name evidence="2" type="ORF">SYN_01433</name>
</gene>
<reference evidence="2 3" key="1">
    <citation type="journal article" date="2007" name="Proc. Natl. Acad. Sci. U.S.A.">
        <title>The genome of Syntrophus aciditrophicus: life at the thermodynamic limit of microbial growth.</title>
        <authorList>
            <person name="McInerney M.J."/>
            <person name="Rohlin L."/>
            <person name="Mouttaki H."/>
            <person name="Kim U."/>
            <person name="Krupp R.S."/>
            <person name="Rios-Hernandez L."/>
            <person name="Sieber J."/>
            <person name="Struchtemeyer C.G."/>
            <person name="Bhattacharyya A."/>
            <person name="Campbell J.W."/>
            <person name="Gunsalus R.P."/>
        </authorList>
    </citation>
    <scope>NUCLEOTIDE SEQUENCE [LARGE SCALE GENOMIC DNA]</scope>
    <source>
        <strain evidence="2 3">SB</strain>
    </source>
</reference>
<keyword evidence="3" id="KW-1185">Reference proteome</keyword>
<organism evidence="2 3">
    <name type="scientific">Syntrophus aciditrophicus (strain SB)</name>
    <dbReference type="NCBI Taxonomy" id="56780"/>
    <lineage>
        <taxon>Bacteria</taxon>
        <taxon>Pseudomonadati</taxon>
        <taxon>Thermodesulfobacteriota</taxon>
        <taxon>Syntrophia</taxon>
        <taxon>Syntrophales</taxon>
        <taxon>Syntrophaceae</taxon>
        <taxon>Syntrophus</taxon>
    </lineage>
</organism>
<evidence type="ECO:0000313" key="2">
    <source>
        <dbReference type="EMBL" id="ABC76116.1"/>
    </source>
</evidence>
<dbReference type="Proteomes" id="UP000001933">
    <property type="component" value="Chromosome"/>
</dbReference>
<accession>Q2LQ24</accession>
<evidence type="ECO:0000256" key="1">
    <source>
        <dbReference type="SAM" id="Phobius"/>
    </source>
</evidence>
<keyword evidence="1" id="KW-0812">Transmembrane</keyword>
<dbReference type="RefSeq" id="WP_011416150.1">
    <property type="nucleotide sequence ID" value="NC_007759.1"/>
</dbReference>
<keyword evidence="1" id="KW-0472">Membrane</keyword>
<dbReference type="AlphaFoldDB" id="Q2LQ24"/>
<dbReference type="EMBL" id="CP000252">
    <property type="protein sequence ID" value="ABC76116.1"/>
    <property type="molecule type" value="Genomic_DNA"/>
</dbReference>
<sequence>MFKQKRQWWWVIGTCIALSGVALVRLLAPEYPPGALRLAIKIGGYTLVIIGLFSLPLAMRKDDE</sequence>
<dbReference type="KEGG" id="sat:SYN_01433"/>
<feature type="transmembrane region" description="Helical" evidence="1">
    <location>
        <begin position="34"/>
        <end position="58"/>
    </location>
</feature>
<proteinExistence type="predicted"/>
<dbReference type="InParanoid" id="Q2LQ24"/>